<name>A0A1H9S876_FLAFI</name>
<sequence>MLTEKDKAYIAEFHKVQKERNEKYMVYVKTVTPMAIGFLGIMLSLADTEKMSCMKHLFYSITITATSLGILASLITSFGEILSLTNLRNNIRDKALKLKGGIDNGNLVESDIKWFEIFHYIWVFSFVCALVSATLYSWF</sequence>
<dbReference type="EMBL" id="FOFZ01000051">
    <property type="protein sequence ID" value="SER81161.1"/>
    <property type="molecule type" value="Genomic_DNA"/>
</dbReference>
<accession>A0A1H9S876</accession>
<keyword evidence="3" id="KW-1185">Reference proteome</keyword>
<feature type="transmembrane region" description="Helical" evidence="1">
    <location>
        <begin position="57"/>
        <end position="78"/>
    </location>
</feature>
<dbReference type="OrthoDB" id="9876637at2"/>
<feature type="transmembrane region" description="Helical" evidence="1">
    <location>
        <begin position="24"/>
        <end position="45"/>
    </location>
</feature>
<reference evidence="3" key="1">
    <citation type="submission" date="2016-10" db="EMBL/GenBank/DDBJ databases">
        <authorList>
            <person name="Varghese N."/>
            <person name="Submissions S."/>
        </authorList>
    </citation>
    <scope>NUCLEOTIDE SEQUENCE [LARGE SCALE GENOMIC DNA]</scope>
    <source>
        <strain evidence="3">DSM 15719</strain>
    </source>
</reference>
<protein>
    <submittedName>
        <fullName evidence="2">Uncharacterized protein</fullName>
    </submittedName>
</protein>
<keyword evidence="1" id="KW-1133">Transmembrane helix</keyword>
<keyword evidence="1" id="KW-0812">Transmembrane</keyword>
<keyword evidence="1" id="KW-0472">Membrane</keyword>
<evidence type="ECO:0000256" key="1">
    <source>
        <dbReference type="SAM" id="Phobius"/>
    </source>
</evidence>
<organism evidence="2 3">
    <name type="scientific">Flavobacterium frigoris</name>
    <dbReference type="NCBI Taxonomy" id="229204"/>
    <lineage>
        <taxon>Bacteria</taxon>
        <taxon>Pseudomonadati</taxon>
        <taxon>Bacteroidota</taxon>
        <taxon>Flavobacteriia</taxon>
        <taxon>Flavobacteriales</taxon>
        <taxon>Flavobacteriaceae</taxon>
        <taxon>Flavobacterium</taxon>
    </lineage>
</organism>
<dbReference type="Proteomes" id="UP000183658">
    <property type="component" value="Unassembled WGS sequence"/>
</dbReference>
<dbReference type="AlphaFoldDB" id="A0A1H9S876"/>
<proteinExistence type="predicted"/>
<dbReference type="RefSeq" id="WP_074724790.1">
    <property type="nucleotide sequence ID" value="NZ_CBCRVS010000044.1"/>
</dbReference>
<evidence type="ECO:0000313" key="2">
    <source>
        <dbReference type="EMBL" id="SER81161.1"/>
    </source>
</evidence>
<feature type="transmembrane region" description="Helical" evidence="1">
    <location>
        <begin position="117"/>
        <end position="138"/>
    </location>
</feature>
<evidence type="ECO:0000313" key="3">
    <source>
        <dbReference type="Proteomes" id="UP000183658"/>
    </source>
</evidence>
<gene>
    <name evidence="2" type="ORF">SAMN05444355_1513</name>
</gene>